<dbReference type="InterPro" id="IPR030678">
    <property type="entry name" value="Peptide/Ni-bd"/>
</dbReference>
<protein>
    <submittedName>
        <fullName evidence="5">ABC transporter substrate-binding protein</fullName>
    </submittedName>
</protein>
<dbReference type="PIRSF" id="PIRSF002741">
    <property type="entry name" value="MppA"/>
    <property type="match status" value="1"/>
</dbReference>
<comment type="caution">
    <text evidence="5">The sequence shown here is derived from an EMBL/GenBank/DDBJ whole genome shotgun (WGS) entry which is preliminary data.</text>
</comment>
<dbReference type="RefSeq" id="WP_219761991.1">
    <property type="nucleotide sequence ID" value="NZ_JAHYBZ010000002.1"/>
</dbReference>
<organism evidence="5 6">
    <name type="scientific">Roseomonas alba</name>
    <dbReference type="NCBI Taxonomy" id="2846776"/>
    <lineage>
        <taxon>Bacteria</taxon>
        <taxon>Pseudomonadati</taxon>
        <taxon>Pseudomonadota</taxon>
        <taxon>Alphaproteobacteria</taxon>
        <taxon>Acetobacterales</taxon>
        <taxon>Roseomonadaceae</taxon>
        <taxon>Roseomonas</taxon>
    </lineage>
</organism>
<comment type="similarity">
    <text evidence="2">Belongs to the bacterial solute-binding protein 5 family.</text>
</comment>
<dbReference type="InterPro" id="IPR039424">
    <property type="entry name" value="SBP_5"/>
</dbReference>
<dbReference type="EMBL" id="JAHYBZ010000002">
    <property type="protein sequence ID" value="MBW6397368.1"/>
    <property type="molecule type" value="Genomic_DNA"/>
</dbReference>
<dbReference type="Gene3D" id="3.10.105.10">
    <property type="entry name" value="Dipeptide-binding Protein, Domain 3"/>
    <property type="match status" value="1"/>
</dbReference>
<gene>
    <name evidence="5" type="ORF">KPL78_05870</name>
</gene>
<comment type="subcellular location">
    <subcellularLocation>
        <location evidence="1">Periplasm</location>
    </subcellularLocation>
</comment>
<dbReference type="Proteomes" id="UP001196565">
    <property type="component" value="Unassembled WGS sequence"/>
</dbReference>
<keyword evidence="3" id="KW-0732">Signal</keyword>
<reference evidence="5 6" key="1">
    <citation type="submission" date="2021-07" db="EMBL/GenBank/DDBJ databases">
        <authorList>
            <person name="So Y."/>
        </authorList>
    </citation>
    <scope>NUCLEOTIDE SEQUENCE [LARGE SCALE GENOMIC DNA]</scope>
    <source>
        <strain evidence="5 6">HJA6</strain>
    </source>
</reference>
<evidence type="ECO:0000256" key="1">
    <source>
        <dbReference type="ARBA" id="ARBA00004418"/>
    </source>
</evidence>
<proteinExistence type="inferred from homology"/>
<evidence type="ECO:0000256" key="3">
    <source>
        <dbReference type="ARBA" id="ARBA00022729"/>
    </source>
</evidence>
<name>A0ABS7A4Z7_9PROT</name>
<dbReference type="SUPFAM" id="SSF53850">
    <property type="entry name" value="Periplasmic binding protein-like II"/>
    <property type="match status" value="1"/>
</dbReference>
<dbReference type="Pfam" id="PF00496">
    <property type="entry name" value="SBP_bac_5"/>
    <property type="match status" value="1"/>
</dbReference>
<evidence type="ECO:0000313" key="6">
    <source>
        <dbReference type="Proteomes" id="UP001196565"/>
    </source>
</evidence>
<dbReference type="InterPro" id="IPR000914">
    <property type="entry name" value="SBP_5_dom"/>
</dbReference>
<evidence type="ECO:0000256" key="2">
    <source>
        <dbReference type="ARBA" id="ARBA00005695"/>
    </source>
</evidence>
<feature type="domain" description="Solute-binding protein family 5" evidence="4">
    <location>
        <begin position="75"/>
        <end position="453"/>
    </location>
</feature>
<accession>A0ABS7A4Z7</accession>
<dbReference type="Gene3D" id="3.40.190.10">
    <property type="entry name" value="Periplasmic binding protein-like II"/>
    <property type="match status" value="1"/>
</dbReference>
<sequence>MQRRHLLAGIATGALGGLPGRAALGQGTANASKLLRFVPQADLAALDPIVTTANVSRNHGFAVWDTLYGFNQDFEPEPQMAEGHNVDTDGKRVSIRLREGLKFHDGEPVRAQDCIASIRRWAARDPIGQQLLPRIEEMSAADDRTIVLRLSRPFPLLFHALGKPSAPVCFIMPERLAETEPTRAVSEIIGSGPFRFLPDERIPGRRVAYERFADYLPRPEGVPTWTAGPKRAEFDRVEWHIKPDAQAAAESLEAGDVDWWENPTVALQTSLRRNRNVVMEILDPTGLIGIARFNALHPPFNNPAIRRALLGAVDQAAYMTAVIGADRSLWRDDVGIFPPGTPFASDEGMGVLDGARDYDKVKREITEAGYAGEKVVLLAATDFPTLAALAETGAEMLRRVGMEVETVAAPWNEIVQRRARRTPPAEGGWSMFFTTWSGIDIMTPGVNQALRGTGDRAWFGWPTLPRLEELRGQWFDAPDLDAQKKLAREIQAEALREAPYLPLGQYFQATAYRRGISGMLRGLPLFWNIHKA</sequence>
<keyword evidence="6" id="KW-1185">Reference proteome</keyword>
<dbReference type="CDD" id="cd08502">
    <property type="entry name" value="PBP2_NikA_DppA_OppA_like_16"/>
    <property type="match status" value="1"/>
</dbReference>
<dbReference type="PANTHER" id="PTHR30290">
    <property type="entry name" value="PERIPLASMIC BINDING COMPONENT OF ABC TRANSPORTER"/>
    <property type="match status" value="1"/>
</dbReference>
<dbReference type="PANTHER" id="PTHR30290:SF38">
    <property type="entry name" value="D,D-DIPEPTIDE-BINDING PERIPLASMIC PROTEIN DDPA-RELATED"/>
    <property type="match status" value="1"/>
</dbReference>
<evidence type="ECO:0000259" key="4">
    <source>
        <dbReference type="Pfam" id="PF00496"/>
    </source>
</evidence>
<evidence type="ECO:0000313" key="5">
    <source>
        <dbReference type="EMBL" id="MBW6397368.1"/>
    </source>
</evidence>